<dbReference type="InterPro" id="IPR017806">
    <property type="entry name" value="EgtB"/>
</dbReference>
<dbReference type="InterPro" id="IPR034660">
    <property type="entry name" value="DinB/YfiT-like"/>
</dbReference>
<dbReference type="InterPro" id="IPR016187">
    <property type="entry name" value="CTDL_fold"/>
</dbReference>
<dbReference type="PANTHER" id="PTHR23150">
    <property type="entry name" value="SULFATASE MODIFYING FACTOR 1, 2"/>
    <property type="match status" value="1"/>
</dbReference>
<dbReference type="NCBIfam" id="TIGR03440">
    <property type="entry name" value="egtB_TIGR03440"/>
    <property type="match status" value="1"/>
</dbReference>
<feature type="domain" description="Sulfatase-modifying factor enzyme-like" evidence="4">
    <location>
        <begin position="209"/>
        <end position="326"/>
    </location>
</feature>
<feature type="domain" description="DinB-like" evidence="5">
    <location>
        <begin position="20"/>
        <end position="151"/>
    </location>
</feature>
<organism evidence="6 7">
    <name type="scientific">Azospirillum thermophilum</name>
    <dbReference type="NCBI Taxonomy" id="2202148"/>
    <lineage>
        <taxon>Bacteria</taxon>
        <taxon>Pseudomonadati</taxon>
        <taxon>Pseudomonadota</taxon>
        <taxon>Alphaproteobacteria</taxon>
        <taxon>Rhodospirillales</taxon>
        <taxon>Azospirillaceae</taxon>
        <taxon>Azospirillum</taxon>
    </lineage>
</organism>
<dbReference type="AlphaFoldDB" id="A0A2S2CS07"/>
<dbReference type="SUPFAM" id="SSF56436">
    <property type="entry name" value="C-type lectin-like"/>
    <property type="match status" value="1"/>
</dbReference>
<evidence type="ECO:0000313" key="7">
    <source>
        <dbReference type="Proteomes" id="UP000245629"/>
    </source>
</evidence>
<proteinExistence type="predicted"/>
<dbReference type="Proteomes" id="UP000245629">
    <property type="component" value="Chromosome 2"/>
</dbReference>
<evidence type="ECO:0000259" key="4">
    <source>
        <dbReference type="Pfam" id="PF03781"/>
    </source>
</evidence>
<dbReference type="GO" id="GO:0052699">
    <property type="term" value="P:ergothioneine biosynthetic process"/>
    <property type="evidence" value="ECO:0007669"/>
    <property type="project" value="InterPro"/>
</dbReference>
<protein>
    <submittedName>
        <fullName evidence="6">Ergothioneine biosynthesis protein EgtB</fullName>
    </submittedName>
</protein>
<dbReference type="Pfam" id="PF12867">
    <property type="entry name" value="DinB_2"/>
    <property type="match status" value="1"/>
</dbReference>
<feature type="domain" description="Sulfatase-modifying factor enzyme-like" evidence="4">
    <location>
        <begin position="354"/>
        <end position="428"/>
    </location>
</feature>
<comment type="pathway">
    <text evidence="3">Amino-acid biosynthesis; ergothioneine biosynthesis.</text>
</comment>
<evidence type="ECO:0000313" key="6">
    <source>
        <dbReference type="EMBL" id="AWK87258.1"/>
    </source>
</evidence>
<dbReference type="OrthoDB" id="9768004at2"/>
<gene>
    <name evidence="6" type="ORF">DEW08_14440</name>
</gene>
<reference evidence="7" key="1">
    <citation type="submission" date="2018-05" db="EMBL/GenBank/DDBJ databases">
        <title>Azospirillum thermophila sp. nov., a novel isolated from hot spring.</title>
        <authorList>
            <person name="Zhao Z."/>
        </authorList>
    </citation>
    <scope>NUCLEOTIDE SEQUENCE [LARGE SCALE GENOMIC DNA]</scope>
    <source>
        <strain evidence="7">CFH 70021</strain>
    </source>
</reference>
<evidence type="ECO:0000259" key="5">
    <source>
        <dbReference type="Pfam" id="PF12867"/>
    </source>
</evidence>
<dbReference type="Gene3D" id="3.90.1580.10">
    <property type="entry name" value="paralog of FGE (formylglycine-generating enzyme)"/>
    <property type="match status" value="2"/>
</dbReference>
<dbReference type="KEGG" id="azz:DEW08_14440"/>
<keyword evidence="1" id="KW-0560">Oxidoreductase</keyword>
<dbReference type="InterPro" id="IPR005532">
    <property type="entry name" value="SUMF_dom"/>
</dbReference>
<dbReference type="InterPro" id="IPR051043">
    <property type="entry name" value="Sulfatase_Mod_Factor_Kinase"/>
</dbReference>
<dbReference type="EMBL" id="CP029353">
    <property type="protein sequence ID" value="AWK87258.1"/>
    <property type="molecule type" value="Genomic_DNA"/>
</dbReference>
<sequence length="431" mass="47356">MQGGATARLPDPGEGLAARYSRVRAGTMALAEGLSAEDMTVQSMPDASPVKWHLAHTSWFFETFLLTPGLPGYRPFHPSFGYLFNSYYEAVGARHPRPMRGLLTRPGVAEVIAYRRHVDEAMAALLAQGREEPAALVALGLAHEEQHQELIVMDLLHLLSLNPLAPAWKPMRRPAPCEADPGRWLSFDGGIRSIGWDGSHHGSHCGGGFAFDNEGPRHEVLLRPFRLFSRPVTNGEWLAFIEAGGYGEPSLWLSDGWAAVQAQGWQAPAYWRRRDDGWTGFTPAGDLPFDPDAPVCHVSFYEADAFARWAGKRLPLEAEWEVAAEGLEPAGNTLGSGLLRPAAAPARRDGRPGQMFGDVWEWTASAYSPYPGFRPAAGAVGEYNGKFMANQMVLRGGCCATPDGHVRASYRNFFYPHQRWMFAGVRLAEDA</sequence>
<dbReference type="RefSeq" id="WP_109328203.1">
    <property type="nucleotide sequence ID" value="NZ_CP029353.1"/>
</dbReference>
<dbReference type="InterPro" id="IPR024775">
    <property type="entry name" value="DinB-like"/>
</dbReference>
<dbReference type="PANTHER" id="PTHR23150:SF36">
    <property type="entry name" value="HERCYNINE OXYGENASE"/>
    <property type="match status" value="1"/>
</dbReference>
<evidence type="ECO:0000256" key="2">
    <source>
        <dbReference type="ARBA" id="ARBA00023004"/>
    </source>
</evidence>
<keyword evidence="7" id="KW-1185">Reference proteome</keyword>
<name>A0A2S2CS07_9PROT</name>
<evidence type="ECO:0000256" key="1">
    <source>
        <dbReference type="ARBA" id="ARBA00023002"/>
    </source>
</evidence>
<dbReference type="Pfam" id="PF03781">
    <property type="entry name" value="FGE-sulfatase"/>
    <property type="match status" value="2"/>
</dbReference>
<dbReference type="SUPFAM" id="SSF109854">
    <property type="entry name" value="DinB/YfiT-like putative metalloenzymes"/>
    <property type="match status" value="1"/>
</dbReference>
<evidence type="ECO:0000256" key="3">
    <source>
        <dbReference type="ARBA" id="ARBA00037882"/>
    </source>
</evidence>
<dbReference type="InterPro" id="IPR042095">
    <property type="entry name" value="SUMF_sf"/>
</dbReference>
<accession>A0A2S2CS07</accession>
<keyword evidence="2" id="KW-0408">Iron</keyword>